<dbReference type="AlphaFoldDB" id="A0A212RS82"/>
<name>A0A212RS82_9PROT</name>
<evidence type="ECO:0000313" key="3">
    <source>
        <dbReference type="Proteomes" id="UP000197065"/>
    </source>
</evidence>
<protein>
    <submittedName>
        <fullName evidence="2">Uncharacterized protein</fullName>
    </submittedName>
</protein>
<evidence type="ECO:0000256" key="1">
    <source>
        <dbReference type="SAM" id="Phobius"/>
    </source>
</evidence>
<dbReference type="RefSeq" id="WP_165769644.1">
    <property type="nucleotide sequence ID" value="NZ_FYEH01000013.1"/>
</dbReference>
<keyword evidence="1" id="KW-0472">Membrane</keyword>
<dbReference type="Proteomes" id="UP000197065">
    <property type="component" value="Unassembled WGS sequence"/>
</dbReference>
<evidence type="ECO:0000313" key="2">
    <source>
        <dbReference type="EMBL" id="SNB75449.1"/>
    </source>
</evidence>
<reference evidence="2 3" key="1">
    <citation type="submission" date="2017-06" db="EMBL/GenBank/DDBJ databases">
        <authorList>
            <person name="Kim H.J."/>
            <person name="Triplett B.A."/>
        </authorList>
    </citation>
    <scope>NUCLEOTIDE SEQUENCE [LARGE SCALE GENOMIC DNA]</scope>
    <source>
        <strain evidence="2 3">B29T1</strain>
    </source>
</reference>
<dbReference type="EMBL" id="FYEH01000013">
    <property type="protein sequence ID" value="SNB75449.1"/>
    <property type="molecule type" value="Genomic_DNA"/>
</dbReference>
<gene>
    <name evidence="2" type="ORF">SAMN07250955_11350</name>
</gene>
<feature type="transmembrane region" description="Helical" evidence="1">
    <location>
        <begin position="20"/>
        <end position="42"/>
    </location>
</feature>
<keyword evidence="1" id="KW-0812">Transmembrane</keyword>
<organism evidence="2 3">
    <name type="scientific">Arboricoccus pini</name>
    <dbReference type="NCBI Taxonomy" id="1963835"/>
    <lineage>
        <taxon>Bacteria</taxon>
        <taxon>Pseudomonadati</taxon>
        <taxon>Pseudomonadota</taxon>
        <taxon>Alphaproteobacteria</taxon>
        <taxon>Geminicoccales</taxon>
        <taxon>Geminicoccaceae</taxon>
        <taxon>Arboricoccus</taxon>
    </lineage>
</organism>
<accession>A0A212RS82</accession>
<proteinExistence type="predicted"/>
<keyword evidence="3" id="KW-1185">Reference proteome</keyword>
<sequence length="48" mass="4963">MPLRYGVSMIIGVLAGIVSGMWIGLWGILVALVVGGAVMLFMSGARAK</sequence>
<keyword evidence="1" id="KW-1133">Transmembrane helix</keyword>